<sequence length="130" mass="14636">MCCAVHSLEGIHRIHEWRRGGEGRGRGKGEGKGREERRDGRDIDAAVAGQSWSGSNFLFSLGWAMCASNWAHSMSEDWKLRQGRGGRDEVLQGEIEVLTHALRRQAVETVLSFNLWAAFPLPESFHQFSQ</sequence>
<dbReference type="AlphaFoldDB" id="A0A2R6XIP4"/>
<protein>
    <submittedName>
        <fullName evidence="2">Uncharacterized protein</fullName>
    </submittedName>
</protein>
<reference evidence="3" key="1">
    <citation type="journal article" date="2017" name="Cell">
        <title>Insights into land plant evolution garnered from the Marchantia polymorpha genome.</title>
        <authorList>
            <person name="Bowman J.L."/>
            <person name="Kohchi T."/>
            <person name="Yamato K.T."/>
            <person name="Jenkins J."/>
            <person name="Shu S."/>
            <person name="Ishizaki K."/>
            <person name="Yamaoka S."/>
            <person name="Nishihama R."/>
            <person name="Nakamura Y."/>
            <person name="Berger F."/>
            <person name="Adam C."/>
            <person name="Aki S.S."/>
            <person name="Althoff F."/>
            <person name="Araki T."/>
            <person name="Arteaga-Vazquez M.A."/>
            <person name="Balasubrmanian S."/>
            <person name="Barry K."/>
            <person name="Bauer D."/>
            <person name="Boehm C.R."/>
            <person name="Briginshaw L."/>
            <person name="Caballero-Perez J."/>
            <person name="Catarino B."/>
            <person name="Chen F."/>
            <person name="Chiyoda S."/>
            <person name="Chovatia M."/>
            <person name="Davies K.M."/>
            <person name="Delmans M."/>
            <person name="Demura T."/>
            <person name="Dierschke T."/>
            <person name="Dolan L."/>
            <person name="Dorantes-Acosta A.E."/>
            <person name="Eklund D.M."/>
            <person name="Florent S.N."/>
            <person name="Flores-Sandoval E."/>
            <person name="Fujiyama A."/>
            <person name="Fukuzawa H."/>
            <person name="Galik B."/>
            <person name="Grimanelli D."/>
            <person name="Grimwood J."/>
            <person name="Grossniklaus U."/>
            <person name="Hamada T."/>
            <person name="Haseloff J."/>
            <person name="Hetherington A.J."/>
            <person name="Higo A."/>
            <person name="Hirakawa Y."/>
            <person name="Hundley H.N."/>
            <person name="Ikeda Y."/>
            <person name="Inoue K."/>
            <person name="Inoue S.I."/>
            <person name="Ishida S."/>
            <person name="Jia Q."/>
            <person name="Kakita M."/>
            <person name="Kanazawa T."/>
            <person name="Kawai Y."/>
            <person name="Kawashima T."/>
            <person name="Kennedy M."/>
            <person name="Kinose K."/>
            <person name="Kinoshita T."/>
            <person name="Kohara Y."/>
            <person name="Koide E."/>
            <person name="Komatsu K."/>
            <person name="Kopischke S."/>
            <person name="Kubo M."/>
            <person name="Kyozuka J."/>
            <person name="Lagercrantz U."/>
            <person name="Lin S.S."/>
            <person name="Lindquist E."/>
            <person name="Lipzen A.M."/>
            <person name="Lu C.W."/>
            <person name="De Luna E."/>
            <person name="Martienssen R.A."/>
            <person name="Minamino N."/>
            <person name="Mizutani M."/>
            <person name="Mizutani M."/>
            <person name="Mochizuki N."/>
            <person name="Monte I."/>
            <person name="Mosher R."/>
            <person name="Nagasaki H."/>
            <person name="Nakagami H."/>
            <person name="Naramoto S."/>
            <person name="Nishitani K."/>
            <person name="Ohtani M."/>
            <person name="Okamoto T."/>
            <person name="Okumura M."/>
            <person name="Phillips J."/>
            <person name="Pollak B."/>
            <person name="Reinders A."/>
            <person name="Rovekamp M."/>
            <person name="Sano R."/>
            <person name="Sawa S."/>
            <person name="Schmid M.W."/>
            <person name="Shirakawa M."/>
            <person name="Solano R."/>
            <person name="Spunde A."/>
            <person name="Suetsugu N."/>
            <person name="Sugano S."/>
            <person name="Sugiyama A."/>
            <person name="Sun R."/>
            <person name="Suzuki Y."/>
            <person name="Takenaka M."/>
            <person name="Takezawa D."/>
            <person name="Tomogane H."/>
            <person name="Tsuzuki M."/>
            <person name="Ueda T."/>
            <person name="Umeda M."/>
            <person name="Ward J.M."/>
            <person name="Watanabe Y."/>
            <person name="Yazaki K."/>
            <person name="Yokoyama R."/>
            <person name="Yoshitake Y."/>
            <person name="Yotsui I."/>
            <person name="Zachgo S."/>
            <person name="Schmutz J."/>
        </authorList>
    </citation>
    <scope>NUCLEOTIDE SEQUENCE [LARGE SCALE GENOMIC DNA]</scope>
    <source>
        <strain evidence="3">Tak-1</strain>
    </source>
</reference>
<dbReference type="Proteomes" id="UP000244005">
    <property type="component" value="Unassembled WGS sequence"/>
</dbReference>
<name>A0A2R6XIP4_MARPO</name>
<feature type="region of interest" description="Disordered" evidence="1">
    <location>
        <begin position="19"/>
        <end position="42"/>
    </location>
</feature>
<evidence type="ECO:0000313" key="3">
    <source>
        <dbReference type="Proteomes" id="UP000244005"/>
    </source>
</evidence>
<keyword evidence="3" id="KW-1185">Reference proteome</keyword>
<proteinExistence type="predicted"/>
<dbReference type="EMBL" id="KZ772685">
    <property type="protein sequence ID" value="PTQ45984.1"/>
    <property type="molecule type" value="Genomic_DNA"/>
</dbReference>
<accession>A0A2R6XIP4</accession>
<evidence type="ECO:0000256" key="1">
    <source>
        <dbReference type="SAM" id="MobiDB-lite"/>
    </source>
</evidence>
<organism evidence="2 3">
    <name type="scientific">Marchantia polymorpha</name>
    <name type="common">Common liverwort</name>
    <name type="synonym">Marchantia aquatica</name>
    <dbReference type="NCBI Taxonomy" id="3197"/>
    <lineage>
        <taxon>Eukaryota</taxon>
        <taxon>Viridiplantae</taxon>
        <taxon>Streptophyta</taxon>
        <taxon>Embryophyta</taxon>
        <taxon>Marchantiophyta</taxon>
        <taxon>Marchantiopsida</taxon>
        <taxon>Marchantiidae</taxon>
        <taxon>Marchantiales</taxon>
        <taxon>Marchantiaceae</taxon>
        <taxon>Marchantia</taxon>
    </lineage>
</organism>
<gene>
    <name evidence="2" type="ORF">MARPO_0013s0179</name>
</gene>
<evidence type="ECO:0000313" key="2">
    <source>
        <dbReference type="EMBL" id="PTQ45984.1"/>
    </source>
</evidence>